<reference evidence="1" key="1">
    <citation type="submission" date="2022-10" db="EMBL/GenBank/DDBJ databases">
        <title>The complete genomes of actinobacterial strains from the NBC collection.</title>
        <authorList>
            <person name="Joergensen T.S."/>
            <person name="Alvarez Arevalo M."/>
            <person name="Sterndorff E.B."/>
            <person name="Faurdal D."/>
            <person name="Vuksanovic O."/>
            <person name="Mourched A.-S."/>
            <person name="Charusanti P."/>
            <person name="Shaw S."/>
            <person name="Blin K."/>
            <person name="Weber T."/>
        </authorList>
    </citation>
    <scope>NUCLEOTIDE SEQUENCE</scope>
    <source>
        <strain evidence="1">NBC_01393</strain>
    </source>
</reference>
<dbReference type="PANTHER" id="PTHR37489">
    <property type="entry name" value="DUF3500 DOMAIN-CONTAINING PROTEIN"/>
    <property type="match status" value="1"/>
</dbReference>
<accession>A0AAU3I5G0</accession>
<organism evidence="1">
    <name type="scientific">Streptomyces sp. NBC_01393</name>
    <dbReference type="NCBI Taxonomy" id="2903851"/>
    <lineage>
        <taxon>Bacteria</taxon>
        <taxon>Bacillati</taxon>
        <taxon>Actinomycetota</taxon>
        <taxon>Actinomycetes</taxon>
        <taxon>Kitasatosporales</taxon>
        <taxon>Streptomycetaceae</taxon>
        <taxon>Streptomyces</taxon>
    </lineage>
</organism>
<sequence>MTAATAPQVLTAVNAFLGSLSSSQKTTVQATRTQANLSKWSNLPDALYKRAGLRMDALTSSQQTAVLNILRAALSPTGFEQVTGITYGDGVLKAQGGIDLDFGADHYWIRILGTPSATGKWTIQYGGHHLAVNITLSGGTMTLGPTLWGAQPAYYTKTGATVEPLVGETDKAYTVLQSLNSTQLAAAVLDTPVKEIVLGAGQDGKTLAYDGVKASTFTTAQKTLLLDLISEWITPLNDEQAAAKLTEAQAGLDQTYFAWSGSTAANQPIYYRVQSPAFTIEFAHQQGSGANAGGITHIHSIYRENGNDYGAED</sequence>
<dbReference type="Pfam" id="PF12006">
    <property type="entry name" value="DUF3500"/>
    <property type="match status" value="1"/>
</dbReference>
<proteinExistence type="predicted"/>
<dbReference type="InterPro" id="IPR021889">
    <property type="entry name" value="DUF3500"/>
</dbReference>
<protein>
    <submittedName>
        <fullName evidence="1">DUF3500 domain-containing protein</fullName>
    </submittedName>
</protein>
<dbReference type="EMBL" id="CP109546">
    <property type="protein sequence ID" value="WTZ13086.1"/>
    <property type="molecule type" value="Genomic_DNA"/>
</dbReference>
<gene>
    <name evidence="1" type="ORF">OG699_37100</name>
</gene>
<dbReference type="PANTHER" id="PTHR37489:SF1">
    <property type="entry name" value="DUF3500 DOMAIN-CONTAINING PROTEIN"/>
    <property type="match status" value="1"/>
</dbReference>
<dbReference type="AlphaFoldDB" id="A0AAU3I5G0"/>
<evidence type="ECO:0000313" key="1">
    <source>
        <dbReference type="EMBL" id="WTZ13086.1"/>
    </source>
</evidence>
<name>A0AAU3I5G0_9ACTN</name>